<organism evidence="2 3">
    <name type="scientific">Plantactinospora endophytica</name>
    <dbReference type="NCBI Taxonomy" id="673535"/>
    <lineage>
        <taxon>Bacteria</taxon>
        <taxon>Bacillati</taxon>
        <taxon>Actinomycetota</taxon>
        <taxon>Actinomycetes</taxon>
        <taxon>Micromonosporales</taxon>
        <taxon>Micromonosporaceae</taxon>
        <taxon>Plantactinospora</taxon>
    </lineage>
</organism>
<dbReference type="Proteomes" id="UP000646749">
    <property type="component" value="Unassembled WGS sequence"/>
</dbReference>
<dbReference type="EMBL" id="BONW01000046">
    <property type="protein sequence ID" value="GIG92716.1"/>
    <property type="molecule type" value="Genomic_DNA"/>
</dbReference>
<feature type="chain" id="PRO_5047166738" evidence="1">
    <location>
        <begin position="26"/>
        <end position="130"/>
    </location>
</feature>
<feature type="signal peptide" evidence="1">
    <location>
        <begin position="1"/>
        <end position="25"/>
    </location>
</feature>
<dbReference type="RefSeq" id="WP_203871046.1">
    <property type="nucleotide sequence ID" value="NZ_BONW01000046.1"/>
</dbReference>
<name>A0ABQ4EEP2_9ACTN</name>
<gene>
    <name evidence="2" type="ORF">Pen02_76520</name>
</gene>
<reference evidence="2 3" key="1">
    <citation type="submission" date="2021-01" db="EMBL/GenBank/DDBJ databases">
        <title>Whole genome shotgun sequence of Plantactinospora endophytica NBRC 110450.</title>
        <authorList>
            <person name="Komaki H."/>
            <person name="Tamura T."/>
        </authorList>
    </citation>
    <scope>NUCLEOTIDE SEQUENCE [LARGE SCALE GENOMIC DNA]</scope>
    <source>
        <strain evidence="2 3">NBRC 110450</strain>
    </source>
</reference>
<evidence type="ECO:0000313" key="3">
    <source>
        <dbReference type="Proteomes" id="UP000646749"/>
    </source>
</evidence>
<evidence type="ECO:0000256" key="1">
    <source>
        <dbReference type="SAM" id="SignalP"/>
    </source>
</evidence>
<sequence>MDPIAIVVTALVAGAAAGVSGAASSAVQDAYTGLCEVVRNRLGSGRGGHGRPAEIVDAYRSDPVGQHDRMVAALTTAGADQDRALAEAALRVLALTFPGSADTVARYAVDLRDARGVYVGDHGTQHNTFS</sequence>
<accession>A0ABQ4EEP2</accession>
<proteinExistence type="predicted"/>
<keyword evidence="1" id="KW-0732">Signal</keyword>
<comment type="caution">
    <text evidence="2">The sequence shown here is derived from an EMBL/GenBank/DDBJ whole genome shotgun (WGS) entry which is preliminary data.</text>
</comment>
<protein>
    <submittedName>
        <fullName evidence="2">Uncharacterized protein</fullName>
    </submittedName>
</protein>
<keyword evidence="3" id="KW-1185">Reference proteome</keyword>
<evidence type="ECO:0000313" key="2">
    <source>
        <dbReference type="EMBL" id="GIG92716.1"/>
    </source>
</evidence>